<accession>A0ABM7W8U3</accession>
<feature type="coiled-coil region" evidence="1">
    <location>
        <begin position="35"/>
        <end position="62"/>
    </location>
</feature>
<evidence type="ECO:0000313" key="4">
    <source>
        <dbReference type="Proteomes" id="UP000830055"/>
    </source>
</evidence>
<keyword evidence="4" id="KW-1185">Reference proteome</keyword>
<evidence type="ECO:0000256" key="1">
    <source>
        <dbReference type="SAM" id="Coils"/>
    </source>
</evidence>
<feature type="transmembrane region" description="Helical" evidence="2">
    <location>
        <begin position="6"/>
        <end position="25"/>
    </location>
</feature>
<proteinExistence type="predicted"/>
<sequence length="141" mass="16410">MVRQLLTSPAFLVCLFFVLITLLSLQRWLHWRRRCRAAEARLQQAERQRSEQEEELQRWRLRAEQDAAFAADLSRAELATRFQHPRLQQQDGGEAAVPERYRYVQRLSDSGMSAEQVAELLAISPHEAQQLVRLARLGARS</sequence>
<reference evidence="3 4" key="1">
    <citation type="submission" date="2022-01" db="EMBL/GenBank/DDBJ databases">
        <title>Desulfofustis limnae sp. nov., a novel mesophilic sulfate-reducing bacterium isolated from marsh soil.</title>
        <authorList>
            <person name="Watanabe M."/>
            <person name="Takahashi A."/>
            <person name="Kojima H."/>
            <person name="Fukui M."/>
        </authorList>
    </citation>
    <scope>NUCLEOTIDE SEQUENCE [LARGE SCALE GENOMIC DNA]</scope>
    <source>
        <strain evidence="3 4">PPLL</strain>
    </source>
</reference>
<evidence type="ECO:0000256" key="2">
    <source>
        <dbReference type="SAM" id="Phobius"/>
    </source>
</evidence>
<keyword evidence="1" id="KW-0175">Coiled coil</keyword>
<dbReference type="RefSeq" id="WP_284154383.1">
    <property type="nucleotide sequence ID" value="NZ_AP025516.1"/>
</dbReference>
<protein>
    <recommendedName>
        <fullName evidence="5">DUF2802 domain-containing protein</fullName>
    </recommendedName>
</protein>
<keyword evidence="2" id="KW-0472">Membrane</keyword>
<dbReference type="EMBL" id="AP025516">
    <property type="protein sequence ID" value="BDD87352.1"/>
    <property type="molecule type" value="Genomic_DNA"/>
</dbReference>
<keyword evidence="2" id="KW-0812">Transmembrane</keyword>
<evidence type="ECO:0008006" key="5">
    <source>
        <dbReference type="Google" id="ProtNLM"/>
    </source>
</evidence>
<organism evidence="3 4">
    <name type="scientific">Desulfofustis limnaeus</name>
    <dbReference type="NCBI Taxonomy" id="2740163"/>
    <lineage>
        <taxon>Bacteria</taxon>
        <taxon>Pseudomonadati</taxon>
        <taxon>Thermodesulfobacteriota</taxon>
        <taxon>Desulfobulbia</taxon>
        <taxon>Desulfobulbales</taxon>
        <taxon>Desulfocapsaceae</taxon>
        <taxon>Desulfofustis</taxon>
    </lineage>
</organism>
<dbReference type="Proteomes" id="UP000830055">
    <property type="component" value="Chromosome"/>
</dbReference>
<name>A0ABM7W8U3_9BACT</name>
<evidence type="ECO:0000313" key="3">
    <source>
        <dbReference type="EMBL" id="BDD87352.1"/>
    </source>
</evidence>
<gene>
    <name evidence="3" type="ORF">DPPLL_17170</name>
</gene>
<keyword evidence="2" id="KW-1133">Transmembrane helix</keyword>